<evidence type="ECO:0000259" key="1">
    <source>
        <dbReference type="PROSITE" id="PS51186"/>
    </source>
</evidence>
<name>A0ABT3DHI0_9BACI</name>
<sequence length="287" mass="33113">MRYTDRSLRILKYAEMEAEMTTQVVYPIHLLLGVLLERTSVCAELYINYPNLTEILNKRVTDIQYNKDDEGFSYEPFTLNISQTTKRVLAHAEDQMKRFKQIYLNEGHIVDAIFKVNDRLTRAIIDGLDVSRILEIVSLPRDMIVSLKDYSIPSIQKSRITFRKANQKDARSLKTFVEKEFGHGWLDSIENGFSQEKIPIFIALDRQEIIGFACFDVVRRKKGLFGPMGTSLTNRMQGIGFTLLHYCLGEMMEIGYEYAVIGEAGPLEFYEKACNAVVIPKKFTDHR</sequence>
<dbReference type="Gene3D" id="3.40.630.30">
    <property type="match status" value="1"/>
</dbReference>
<dbReference type="RefSeq" id="WP_264142960.1">
    <property type="nucleotide sequence ID" value="NZ_JAOYEY010000037.1"/>
</dbReference>
<keyword evidence="2" id="KW-0012">Acyltransferase</keyword>
<gene>
    <name evidence="2" type="ORF">OIH86_11725</name>
</gene>
<feature type="domain" description="N-acetyltransferase" evidence="1">
    <location>
        <begin position="160"/>
        <end position="287"/>
    </location>
</feature>
<proteinExistence type="predicted"/>
<dbReference type="InterPro" id="IPR016181">
    <property type="entry name" value="Acyl_CoA_acyltransferase"/>
</dbReference>
<comment type="caution">
    <text evidence="2">The sequence shown here is derived from an EMBL/GenBank/DDBJ whole genome shotgun (WGS) entry which is preliminary data.</text>
</comment>
<dbReference type="SUPFAM" id="SSF81923">
    <property type="entry name" value="Double Clp-N motif"/>
    <property type="match status" value="1"/>
</dbReference>
<protein>
    <submittedName>
        <fullName evidence="2">GNAT family N-acetyltransferase</fullName>
        <ecNumber evidence="2">2.3.1.-</ecNumber>
    </submittedName>
</protein>
<dbReference type="Proteomes" id="UP001526147">
    <property type="component" value="Unassembled WGS sequence"/>
</dbReference>
<dbReference type="EC" id="2.3.1.-" evidence="2"/>
<dbReference type="EMBL" id="JAOYEY010000037">
    <property type="protein sequence ID" value="MCV9886328.1"/>
    <property type="molecule type" value="Genomic_DNA"/>
</dbReference>
<dbReference type="Gene3D" id="1.10.1780.10">
    <property type="entry name" value="Clp, N-terminal domain"/>
    <property type="match status" value="1"/>
</dbReference>
<dbReference type="PROSITE" id="PS51186">
    <property type="entry name" value="GNAT"/>
    <property type="match status" value="1"/>
</dbReference>
<dbReference type="Pfam" id="PF02861">
    <property type="entry name" value="Clp_N"/>
    <property type="match status" value="1"/>
</dbReference>
<accession>A0ABT3DHI0</accession>
<dbReference type="InterPro" id="IPR036628">
    <property type="entry name" value="Clp_N_dom_sf"/>
</dbReference>
<keyword evidence="2" id="KW-0808">Transferase</keyword>
<evidence type="ECO:0000313" key="2">
    <source>
        <dbReference type="EMBL" id="MCV9886328.1"/>
    </source>
</evidence>
<keyword evidence="3" id="KW-1185">Reference proteome</keyword>
<dbReference type="GO" id="GO:0016746">
    <property type="term" value="F:acyltransferase activity"/>
    <property type="evidence" value="ECO:0007669"/>
    <property type="project" value="UniProtKB-KW"/>
</dbReference>
<organism evidence="2 3">
    <name type="scientific">Metabacillus halosaccharovorans</name>
    <dbReference type="NCBI Taxonomy" id="930124"/>
    <lineage>
        <taxon>Bacteria</taxon>
        <taxon>Bacillati</taxon>
        <taxon>Bacillota</taxon>
        <taxon>Bacilli</taxon>
        <taxon>Bacillales</taxon>
        <taxon>Bacillaceae</taxon>
        <taxon>Metabacillus</taxon>
    </lineage>
</organism>
<reference evidence="2 3" key="1">
    <citation type="submission" date="2022-10" db="EMBL/GenBank/DDBJ databases">
        <title>Draft genome assembly of moderately radiation resistant bacterium Metabacillus halosaccharovorans.</title>
        <authorList>
            <person name="Pal S."/>
            <person name="Gopinathan A."/>
        </authorList>
    </citation>
    <scope>NUCLEOTIDE SEQUENCE [LARGE SCALE GENOMIC DNA]</scope>
    <source>
        <strain evidence="2 3">VITHBRA001</strain>
    </source>
</reference>
<dbReference type="InterPro" id="IPR004176">
    <property type="entry name" value="Clp_R_N"/>
</dbReference>
<dbReference type="InterPro" id="IPR000182">
    <property type="entry name" value="GNAT_dom"/>
</dbReference>
<evidence type="ECO:0000313" key="3">
    <source>
        <dbReference type="Proteomes" id="UP001526147"/>
    </source>
</evidence>
<dbReference type="SUPFAM" id="SSF55729">
    <property type="entry name" value="Acyl-CoA N-acyltransferases (Nat)"/>
    <property type="match status" value="1"/>
</dbReference>